<dbReference type="KEGG" id="tsh:Tsac_0917"/>
<organism evidence="1 2">
    <name type="scientific">Thermoanaerobacterium saccharolyticum (strain DSM 8691 / JW/SL-YS485)</name>
    <dbReference type="NCBI Taxonomy" id="1094508"/>
    <lineage>
        <taxon>Bacteria</taxon>
        <taxon>Bacillati</taxon>
        <taxon>Bacillota</taxon>
        <taxon>Clostridia</taxon>
        <taxon>Thermoanaerobacterales</taxon>
        <taxon>Thermoanaerobacteraceae</taxon>
        <taxon>Thermoanaerobacterium</taxon>
    </lineage>
</organism>
<dbReference type="AlphaFoldDB" id="I3VTT8"/>
<protein>
    <recommendedName>
        <fullName evidence="3">DUF1284 domain-containing protein</fullName>
    </recommendedName>
</protein>
<evidence type="ECO:0000313" key="2">
    <source>
        <dbReference type="Proteomes" id="UP000006178"/>
    </source>
</evidence>
<dbReference type="STRING" id="1094508.Tsac_0917"/>
<proteinExistence type="predicted"/>
<dbReference type="PATRIC" id="fig|1094508.3.peg.927"/>
<dbReference type="EMBL" id="CP003184">
    <property type="protein sequence ID" value="AFK85933.1"/>
    <property type="molecule type" value="Genomic_DNA"/>
</dbReference>
<accession>I3VTT8</accession>
<gene>
    <name evidence="1" type="ordered locus">Tsac_0917</name>
</gene>
<dbReference type="InterPro" id="IPR009702">
    <property type="entry name" value="DUF1284"/>
</dbReference>
<name>I3VTT8_THESW</name>
<dbReference type="BioCyc" id="TSAC1094508:GLMA-927-MONOMER"/>
<evidence type="ECO:0008006" key="3">
    <source>
        <dbReference type="Google" id="ProtNLM"/>
    </source>
</evidence>
<dbReference type="eggNOG" id="COG3543">
    <property type="taxonomic scope" value="Bacteria"/>
</dbReference>
<evidence type="ECO:0000313" key="1">
    <source>
        <dbReference type="EMBL" id="AFK85933.1"/>
    </source>
</evidence>
<sequence>MIIRGHHLLCMLGFKGLGYDEEFIKNMDKIVKKLKNDGDVFIKLVDNVDNICEQCPNNFSGVCKNEHHKDSIKEMDDAVLESIHIKPGESMKYSEIMANIKLFMTEDIMNGICRNCNWKEYGYCVDGLKNLR</sequence>
<reference evidence="1 2" key="1">
    <citation type="journal article" date="2014" name="Appl. Environ. Microbiol.">
        <title>Profile of Secreted Hydrolases, Associated Proteins, and SlpA in Thermoanaerobacterium saccharolyticum during the Degradation of Hemicellulose.</title>
        <authorList>
            <person name="Currie D.H."/>
            <person name="Guss A.M."/>
            <person name="Herring C.D."/>
            <person name="Giannone R.J."/>
            <person name="Johnson C.M."/>
            <person name="Lankford P.K."/>
            <person name="Brown S.D."/>
            <person name="Hettich R.L."/>
            <person name="Lynd L.R."/>
        </authorList>
    </citation>
    <scope>NUCLEOTIDE SEQUENCE [LARGE SCALE GENOMIC DNA]</scope>
    <source>
        <strain evidence="2">DSM 8691 / JW/SL-YS485</strain>
    </source>
</reference>
<dbReference type="Pfam" id="PF06935">
    <property type="entry name" value="DUF1284"/>
    <property type="match status" value="1"/>
</dbReference>
<dbReference type="RefSeq" id="WP_014757836.1">
    <property type="nucleotide sequence ID" value="NC_017992.1"/>
</dbReference>
<dbReference type="Proteomes" id="UP000006178">
    <property type="component" value="Chromosome"/>
</dbReference>
<keyword evidence="2" id="KW-1185">Reference proteome</keyword>